<name>A0A7Y9WSM2_9BURK</name>
<sequence>MKKSDWYENRILWRAGKLHLETYAWQHFLLSNEQHARKVLEAVGGFGVPLFIFWLSDDVWTLLTNQFLVGKLGGVLSSVDLDKLAEVSTVNDKDLPPDELKRRAEFISAGGDRKNFWTPAGNVHFSLRNILGMFPINVP</sequence>
<keyword evidence="2" id="KW-1185">Reference proteome</keyword>
<comment type="caution">
    <text evidence="1">The sequence shown here is derived from an EMBL/GenBank/DDBJ whole genome shotgun (WGS) entry which is preliminary data.</text>
</comment>
<protein>
    <submittedName>
        <fullName evidence="1">Uncharacterized protein</fullName>
    </submittedName>
</protein>
<proteinExistence type="predicted"/>
<organism evidence="1 2">
    <name type="scientific">Paraburkholderia bryophila</name>
    <dbReference type="NCBI Taxonomy" id="420952"/>
    <lineage>
        <taxon>Bacteria</taxon>
        <taxon>Pseudomonadati</taxon>
        <taxon>Pseudomonadota</taxon>
        <taxon>Betaproteobacteria</taxon>
        <taxon>Burkholderiales</taxon>
        <taxon>Burkholderiaceae</taxon>
        <taxon>Paraburkholderia</taxon>
    </lineage>
</organism>
<dbReference type="RefSeq" id="WP_179745989.1">
    <property type="nucleotide sequence ID" value="NZ_JACCAS010000002.1"/>
</dbReference>
<dbReference type="Proteomes" id="UP000540929">
    <property type="component" value="Unassembled WGS sequence"/>
</dbReference>
<dbReference type="AlphaFoldDB" id="A0A7Y9WSM2"/>
<reference evidence="1 2" key="1">
    <citation type="submission" date="2020-07" db="EMBL/GenBank/DDBJ databases">
        <title>Exploring microbial biodiversity for novel pathways involved in the catabolism of aromatic compounds derived from lignin.</title>
        <authorList>
            <person name="Elkins J."/>
        </authorList>
    </citation>
    <scope>NUCLEOTIDE SEQUENCE [LARGE SCALE GENOMIC DNA]</scope>
    <source>
        <strain evidence="1 2">H2C3C</strain>
    </source>
</reference>
<evidence type="ECO:0000313" key="1">
    <source>
        <dbReference type="EMBL" id="NYH26384.1"/>
    </source>
</evidence>
<dbReference type="EMBL" id="JACCAS010000002">
    <property type="protein sequence ID" value="NYH26384.1"/>
    <property type="molecule type" value="Genomic_DNA"/>
</dbReference>
<accession>A0A7Y9WSM2</accession>
<evidence type="ECO:0000313" key="2">
    <source>
        <dbReference type="Proteomes" id="UP000540929"/>
    </source>
</evidence>
<gene>
    <name evidence="1" type="ORF">GGD40_005955</name>
</gene>